<dbReference type="EMBL" id="CM029048">
    <property type="protein sequence ID" value="KAG2577792.1"/>
    <property type="molecule type" value="Genomic_DNA"/>
</dbReference>
<feature type="compositionally biased region" description="Pro residues" evidence="1">
    <location>
        <begin position="37"/>
        <end position="49"/>
    </location>
</feature>
<organism evidence="2 3">
    <name type="scientific">Panicum virgatum</name>
    <name type="common">Blackwell switchgrass</name>
    <dbReference type="NCBI Taxonomy" id="38727"/>
    <lineage>
        <taxon>Eukaryota</taxon>
        <taxon>Viridiplantae</taxon>
        <taxon>Streptophyta</taxon>
        <taxon>Embryophyta</taxon>
        <taxon>Tracheophyta</taxon>
        <taxon>Spermatophyta</taxon>
        <taxon>Magnoliopsida</taxon>
        <taxon>Liliopsida</taxon>
        <taxon>Poales</taxon>
        <taxon>Poaceae</taxon>
        <taxon>PACMAD clade</taxon>
        <taxon>Panicoideae</taxon>
        <taxon>Panicodae</taxon>
        <taxon>Paniceae</taxon>
        <taxon>Panicinae</taxon>
        <taxon>Panicum</taxon>
        <taxon>Panicum sect. Hiantes</taxon>
    </lineage>
</organism>
<name>A0A8T0QX06_PANVG</name>
<comment type="caution">
    <text evidence="2">The sequence shown here is derived from an EMBL/GenBank/DDBJ whole genome shotgun (WGS) entry which is preliminary data.</text>
</comment>
<sequence>MHSSTYPSTPYSGGIHGQEAAPTKPPAPAGTLKRRLPPPTCKKVPPPPTCKNQQEEDPPAGRCRRPQPAGRSCRPSSGGIQGRRPLRPAAHRRLTPPPLFHRQPRPEEATAPTCKKLSPLLQPAARRQEIYSTSLLLYWLTEGEGSSGKIARKKDA</sequence>
<feature type="compositionally biased region" description="Basic residues" evidence="1">
    <location>
        <begin position="84"/>
        <end position="94"/>
    </location>
</feature>
<evidence type="ECO:0000313" key="2">
    <source>
        <dbReference type="EMBL" id="KAG2577792.1"/>
    </source>
</evidence>
<evidence type="ECO:0000313" key="3">
    <source>
        <dbReference type="Proteomes" id="UP000823388"/>
    </source>
</evidence>
<dbReference type="Proteomes" id="UP000823388">
    <property type="component" value="Chromosome 6N"/>
</dbReference>
<accession>A0A8T0QX06</accession>
<evidence type="ECO:0000256" key="1">
    <source>
        <dbReference type="SAM" id="MobiDB-lite"/>
    </source>
</evidence>
<feature type="compositionally biased region" description="Polar residues" evidence="1">
    <location>
        <begin position="1"/>
        <end position="11"/>
    </location>
</feature>
<protein>
    <submittedName>
        <fullName evidence="2">Uncharacterized protein</fullName>
    </submittedName>
</protein>
<reference evidence="2" key="1">
    <citation type="submission" date="2020-05" db="EMBL/GenBank/DDBJ databases">
        <title>WGS assembly of Panicum virgatum.</title>
        <authorList>
            <person name="Lovell J.T."/>
            <person name="Jenkins J."/>
            <person name="Shu S."/>
            <person name="Juenger T.E."/>
            <person name="Schmutz J."/>
        </authorList>
    </citation>
    <scope>NUCLEOTIDE SEQUENCE</scope>
    <source>
        <strain evidence="2">AP13</strain>
    </source>
</reference>
<keyword evidence="3" id="KW-1185">Reference proteome</keyword>
<dbReference type="AlphaFoldDB" id="A0A8T0QX06"/>
<gene>
    <name evidence="2" type="ORF">PVAP13_6NG173103</name>
</gene>
<proteinExistence type="predicted"/>
<feature type="region of interest" description="Disordered" evidence="1">
    <location>
        <begin position="1"/>
        <end position="123"/>
    </location>
</feature>